<evidence type="ECO:0000313" key="12">
    <source>
        <dbReference type="Proteomes" id="UP000494106"/>
    </source>
</evidence>
<evidence type="ECO:0000256" key="7">
    <source>
        <dbReference type="ARBA" id="ARBA00023136"/>
    </source>
</evidence>
<feature type="binding site" evidence="8">
    <location>
        <position position="25"/>
    </location>
    <ligand>
        <name>Na(+)</name>
        <dbReference type="ChEBI" id="CHEBI:29101"/>
        <label>1</label>
    </ligand>
</feature>
<evidence type="ECO:0000256" key="6">
    <source>
        <dbReference type="ARBA" id="ARBA00022989"/>
    </source>
</evidence>
<feature type="binding site" evidence="8">
    <location>
        <position position="23"/>
    </location>
    <ligand>
        <name>Na(+)</name>
        <dbReference type="ChEBI" id="CHEBI:29101"/>
        <label>1</label>
    </ligand>
</feature>
<comment type="subcellular location">
    <subcellularLocation>
        <location evidence="1">Membrane</location>
        <topology evidence="1">Multi-pass membrane protein</topology>
    </subcellularLocation>
</comment>
<comment type="similarity">
    <text evidence="2">Belongs to the sodium:neurotransmitter symporter (SNF) (TC 2.A.22) family.</text>
</comment>
<evidence type="ECO:0000256" key="10">
    <source>
        <dbReference type="SAM" id="Phobius"/>
    </source>
</evidence>
<feature type="transmembrane region" description="Helical" evidence="10">
    <location>
        <begin position="428"/>
        <end position="448"/>
    </location>
</feature>
<evidence type="ECO:0000256" key="8">
    <source>
        <dbReference type="PIRSR" id="PIRSR600175-1"/>
    </source>
</evidence>
<dbReference type="PROSITE" id="PS50267">
    <property type="entry name" value="NA_NEUROTRAN_SYMP_3"/>
    <property type="match status" value="1"/>
</dbReference>
<feature type="transmembrane region" description="Helical" evidence="10">
    <location>
        <begin position="266"/>
        <end position="289"/>
    </location>
</feature>
<feature type="binding site" evidence="8">
    <location>
        <position position="245"/>
    </location>
    <ligand>
        <name>Na(+)</name>
        <dbReference type="ChEBI" id="CHEBI:29101"/>
        <label>1</label>
    </ligand>
</feature>
<dbReference type="GO" id="GO:0005886">
    <property type="term" value="C:plasma membrane"/>
    <property type="evidence" value="ECO:0007669"/>
    <property type="project" value="TreeGrafter"/>
</dbReference>
<feature type="binding site" evidence="8">
    <location>
        <position position="26"/>
    </location>
    <ligand>
        <name>Na(+)</name>
        <dbReference type="ChEBI" id="CHEBI:29101"/>
        <label>1</label>
    </ligand>
</feature>
<gene>
    <name evidence="11" type="ORF">APLA_LOCUS16811</name>
</gene>
<keyword evidence="8" id="KW-0479">Metal-binding</keyword>
<protein>
    <submittedName>
        <fullName evidence="11">Uncharacterized protein</fullName>
    </submittedName>
</protein>
<dbReference type="Proteomes" id="UP000494106">
    <property type="component" value="Unassembled WGS sequence"/>
</dbReference>
<feature type="transmembrane region" description="Helical" evidence="10">
    <location>
        <begin position="91"/>
        <end position="117"/>
    </location>
</feature>
<evidence type="ECO:0000313" key="11">
    <source>
        <dbReference type="EMBL" id="CAB3259016.1"/>
    </source>
</evidence>
<evidence type="ECO:0000256" key="9">
    <source>
        <dbReference type="SAM" id="MobiDB-lite"/>
    </source>
</evidence>
<keyword evidence="3" id="KW-0813">Transport</keyword>
<keyword evidence="7 10" id="KW-0472">Membrane</keyword>
<feature type="transmembrane region" description="Helical" evidence="10">
    <location>
        <begin position="44"/>
        <end position="64"/>
    </location>
</feature>
<organism evidence="11 12">
    <name type="scientific">Arctia plantaginis</name>
    <name type="common">Wood tiger moth</name>
    <name type="synonym">Phalaena plantaginis</name>
    <dbReference type="NCBI Taxonomy" id="874455"/>
    <lineage>
        <taxon>Eukaryota</taxon>
        <taxon>Metazoa</taxon>
        <taxon>Ecdysozoa</taxon>
        <taxon>Arthropoda</taxon>
        <taxon>Hexapoda</taxon>
        <taxon>Insecta</taxon>
        <taxon>Pterygota</taxon>
        <taxon>Neoptera</taxon>
        <taxon>Endopterygota</taxon>
        <taxon>Lepidoptera</taxon>
        <taxon>Glossata</taxon>
        <taxon>Ditrysia</taxon>
        <taxon>Noctuoidea</taxon>
        <taxon>Erebidae</taxon>
        <taxon>Arctiinae</taxon>
        <taxon>Arctia</taxon>
    </lineage>
</organism>
<feature type="transmembrane region" description="Helical" evidence="10">
    <location>
        <begin position="163"/>
        <end position="183"/>
    </location>
</feature>
<dbReference type="InterPro" id="IPR037272">
    <property type="entry name" value="SNS_sf"/>
</dbReference>
<feature type="compositionally biased region" description="Polar residues" evidence="9">
    <location>
        <begin position="552"/>
        <end position="562"/>
    </location>
</feature>
<dbReference type="AlphaFoldDB" id="A0A8S1BGE4"/>
<dbReference type="InterPro" id="IPR000175">
    <property type="entry name" value="Na/ntran_symport"/>
</dbReference>
<dbReference type="Pfam" id="PF00209">
    <property type="entry name" value="SNF"/>
    <property type="match status" value="1"/>
</dbReference>
<name>A0A8S1BGE4_ARCPL</name>
<sequence length="637" mass="72036">MIDFYKKEWMSISLFRAHLCTLGVAVGLQATWRTPRDAFRHGGLQYGLVLTVAMITVALPLTLLQLSAGQLSQQDAVGIWRAVPFFRGVGYLRLLISFLGAVYSVIYLSLTISYFLYTISNNSLPFWECIDLFFSGDDLVRSHNASECINETFMAPISERPEYYLAVALILLVLWIALPFIFYHPVKLMKRILYALGPTVIILALVTVSCIGSSENLSNFVLKSDWKSFVEPNIWHGALAQALLSSQIAGGFLISSGDTIYNNTNVQWTAIIFIGANILSTWLGLLFWYSLSGPDKETNVLAVLIQAYKVGEEANMHLAWPLVIFLTLLLSGFITLLTLLFPIYDRFRRIAGFRWRLVSVAASVIGACVSLGTLAVRIPALTLMDDYAVPLLASLTTVVEIMAFVFVYGWKVLLEDVEFLTGHELNKCWVLGWCAAPGIILPFTVWWVTMLFVHDNNWTQPPWSSVTIISTMATALIVFLIFSLVVVSRQVQYDFLGKLKSSFMPSRHWGPRDPITHYYWLARRDELERGNVHSSRYHRRQLGQLSGRPSFLQPSNFLTTKHSPIDKSRSNSDDWIYTVYRKQLHSTGKANERVRSNSLDWTFPKMKPKKDLDGSPFSAIKYAESNNNAVDINKNEK</sequence>
<keyword evidence="12" id="KW-1185">Reference proteome</keyword>
<dbReference type="GO" id="GO:0015375">
    <property type="term" value="F:glycine:sodium symporter activity"/>
    <property type="evidence" value="ECO:0007669"/>
    <property type="project" value="TreeGrafter"/>
</dbReference>
<evidence type="ECO:0000256" key="4">
    <source>
        <dbReference type="ARBA" id="ARBA00022692"/>
    </source>
</evidence>
<keyword evidence="4 10" id="KW-0812">Transmembrane</keyword>
<feature type="transmembrane region" description="Helical" evidence="10">
    <location>
        <begin position="12"/>
        <end position="32"/>
    </location>
</feature>
<dbReference type="PANTHER" id="PTHR11616:SF240">
    <property type="entry name" value="BLOATED TUBULES, ISOFORM B-RELATED"/>
    <property type="match status" value="1"/>
</dbReference>
<feature type="binding site" evidence="8">
    <location>
        <position position="277"/>
    </location>
    <ligand>
        <name>Na(+)</name>
        <dbReference type="ChEBI" id="CHEBI:29101"/>
        <label>1</label>
    </ligand>
</feature>
<dbReference type="OrthoDB" id="6581954at2759"/>
<accession>A0A8S1BGE4</accession>
<feature type="transmembrane region" description="Helical" evidence="10">
    <location>
        <begin position="468"/>
        <end position="488"/>
    </location>
</feature>
<evidence type="ECO:0000256" key="2">
    <source>
        <dbReference type="ARBA" id="ARBA00006459"/>
    </source>
</evidence>
<proteinExistence type="inferred from homology"/>
<dbReference type="PANTHER" id="PTHR11616">
    <property type="entry name" value="SODIUM/CHLORIDE DEPENDENT TRANSPORTER"/>
    <property type="match status" value="1"/>
</dbReference>
<feature type="transmembrane region" description="Helical" evidence="10">
    <location>
        <begin position="387"/>
        <end position="408"/>
    </location>
</feature>
<dbReference type="GO" id="GO:0046872">
    <property type="term" value="F:metal ion binding"/>
    <property type="evidence" value="ECO:0007669"/>
    <property type="project" value="UniProtKB-KW"/>
</dbReference>
<feature type="transmembrane region" description="Helical" evidence="10">
    <location>
        <begin position="355"/>
        <end position="375"/>
    </location>
</feature>
<reference evidence="11 12" key="1">
    <citation type="submission" date="2020-04" db="EMBL/GenBank/DDBJ databases">
        <authorList>
            <person name="Wallbank WR R."/>
            <person name="Pardo Diaz C."/>
            <person name="Kozak K."/>
            <person name="Martin S."/>
            <person name="Jiggins C."/>
            <person name="Moest M."/>
            <person name="Warren A I."/>
            <person name="Byers J.R.P. K."/>
            <person name="Montejo-Kovacevich G."/>
            <person name="Yen C E."/>
        </authorList>
    </citation>
    <scope>NUCLEOTIDE SEQUENCE [LARGE SCALE GENOMIC DNA]</scope>
</reference>
<dbReference type="EMBL" id="CADEBC010000602">
    <property type="protein sequence ID" value="CAB3259016.1"/>
    <property type="molecule type" value="Genomic_DNA"/>
</dbReference>
<dbReference type="SUPFAM" id="SSF161070">
    <property type="entry name" value="SNF-like"/>
    <property type="match status" value="1"/>
</dbReference>
<evidence type="ECO:0000256" key="3">
    <source>
        <dbReference type="ARBA" id="ARBA00022448"/>
    </source>
</evidence>
<evidence type="ECO:0000256" key="5">
    <source>
        <dbReference type="ARBA" id="ARBA00022847"/>
    </source>
</evidence>
<evidence type="ECO:0000256" key="1">
    <source>
        <dbReference type="ARBA" id="ARBA00004141"/>
    </source>
</evidence>
<feature type="transmembrane region" description="Helical" evidence="10">
    <location>
        <begin position="318"/>
        <end position="343"/>
    </location>
</feature>
<feature type="transmembrane region" description="Helical" evidence="10">
    <location>
        <begin position="192"/>
        <end position="214"/>
    </location>
</feature>
<keyword evidence="6 10" id="KW-1133">Transmembrane helix</keyword>
<feature type="region of interest" description="Disordered" evidence="9">
    <location>
        <begin position="546"/>
        <end position="569"/>
    </location>
</feature>
<keyword evidence="5" id="KW-0769">Symport</keyword>
<keyword evidence="8" id="KW-0915">Sodium</keyword>
<feature type="transmembrane region" description="Helical" evidence="10">
    <location>
        <begin position="234"/>
        <end position="254"/>
    </location>
</feature>
<comment type="caution">
    <text evidence="11">The sequence shown here is derived from an EMBL/GenBank/DDBJ whole genome shotgun (WGS) entry which is preliminary data.</text>
</comment>